<evidence type="ECO:0000256" key="1">
    <source>
        <dbReference type="SAM" id="SignalP"/>
    </source>
</evidence>
<gene>
    <name evidence="2" type="ORF">QLQ12_43510</name>
</gene>
<dbReference type="RefSeq" id="WP_282766940.1">
    <property type="nucleotide sequence ID" value="NZ_JASCTH010000046.1"/>
</dbReference>
<organism evidence="2 3">
    <name type="scientific">Actinoplanes sandaracinus</name>
    <dbReference type="NCBI Taxonomy" id="3045177"/>
    <lineage>
        <taxon>Bacteria</taxon>
        <taxon>Bacillati</taxon>
        <taxon>Actinomycetota</taxon>
        <taxon>Actinomycetes</taxon>
        <taxon>Micromonosporales</taxon>
        <taxon>Micromonosporaceae</taxon>
        <taxon>Actinoplanes</taxon>
    </lineage>
</organism>
<protein>
    <submittedName>
        <fullName evidence="2">Uncharacterized protein</fullName>
    </submittedName>
</protein>
<evidence type="ECO:0000313" key="2">
    <source>
        <dbReference type="EMBL" id="MDI6105473.1"/>
    </source>
</evidence>
<dbReference type="EMBL" id="JASCTH010000046">
    <property type="protein sequence ID" value="MDI6105473.1"/>
    <property type="molecule type" value="Genomic_DNA"/>
</dbReference>
<keyword evidence="3" id="KW-1185">Reference proteome</keyword>
<name>A0ABT6X0F0_9ACTN</name>
<dbReference type="Proteomes" id="UP001241758">
    <property type="component" value="Unassembled WGS sequence"/>
</dbReference>
<feature type="signal peptide" evidence="1">
    <location>
        <begin position="1"/>
        <end position="24"/>
    </location>
</feature>
<sequence>MKRPIIVVTALAVAAGLAGALATAQRPASPPEPPLVLPAVEQFAPGACRDAADTVRSLARLTHGGDGTALTPADSAELRRAQDRLVTLAPAATADVRASMDAVILALGYLRIRLDSRTLEPQYVRDVETGRAALEKTCVSAR</sequence>
<proteinExistence type="predicted"/>
<evidence type="ECO:0000313" key="3">
    <source>
        <dbReference type="Proteomes" id="UP001241758"/>
    </source>
</evidence>
<reference evidence="2 3" key="1">
    <citation type="submission" date="2023-05" db="EMBL/GenBank/DDBJ databases">
        <title>Actinoplanes sp. NEAU-A12 genome sequencing.</title>
        <authorList>
            <person name="Wang Z.-S."/>
        </authorList>
    </citation>
    <scope>NUCLEOTIDE SEQUENCE [LARGE SCALE GENOMIC DNA]</scope>
    <source>
        <strain evidence="2 3">NEAU-A12</strain>
    </source>
</reference>
<accession>A0ABT6X0F0</accession>
<keyword evidence="1" id="KW-0732">Signal</keyword>
<feature type="chain" id="PRO_5046783363" evidence="1">
    <location>
        <begin position="25"/>
        <end position="142"/>
    </location>
</feature>
<comment type="caution">
    <text evidence="2">The sequence shown here is derived from an EMBL/GenBank/DDBJ whole genome shotgun (WGS) entry which is preliminary data.</text>
</comment>